<gene>
    <name evidence="2" type="ORF">S06H3_29218</name>
</gene>
<evidence type="ECO:0000256" key="1">
    <source>
        <dbReference type="ARBA" id="ARBA00022729"/>
    </source>
</evidence>
<dbReference type="PANTHER" id="PTHR33376">
    <property type="match status" value="1"/>
</dbReference>
<dbReference type="AlphaFoldDB" id="X1MYQ2"/>
<dbReference type="NCBIfam" id="NF037995">
    <property type="entry name" value="TRAP_S1"/>
    <property type="match status" value="1"/>
</dbReference>
<dbReference type="InterPro" id="IPR018389">
    <property type="entry name" value="DctP_fam"/>
</dbReference>
<dbReference type="Gene3D" id="3.40.190.170">
    <property type="entry name" value="Bacterial extracellular solute-binding protein, family 7"/>
    <property type="match status" value="1"/>
</dbReference>
<protein>
    <submittedName>
        <fullName evidence="2">Uncharacterized protein</fullName>
    </submittedName>
</protein>
<name>X1MYQ2_9ZZZZ</name>
<dbReference type="CDD" id="cd13603">
    <property type="entry name" value="PBP2_TRAP_Siap_TeaA_like"/>
    <property type="match status" value="1"/>
</dbReference>
<comment type="caution">
    <text evidence="2">The sequence shown here is derived from an EMBL/GenBank/DDBJ whole genome shotgun (WGS) entry which is preliminary data.</text>
</comment>
<keyword evidence="1" id="KW-0732">Signal</keyword>
<sequence>MKKILFVILSILIIGSAFIGMVTAQDQYVMKYSHVDPGDPFIGPTPAYCSTLKAEVERLSGGRIKVEIYPAGQLADQRSSCEQVRQGTIEACNISSGVLASLYFEKLGIVDMPFTFSSRETARRLFDINNPFTRKLVEECVEKTGIRILNILPFGFRQLTNNVKPIHSPDDMKGLKIRTMEIVPHMKLMESLGATPTPIPFLELYTSLQTKVVDGRRKSIF</sequence>
<organism evidence="2">
    <name type="scientific">marine sediment metagenome</name>
    <dbReference type="NCBI Taxonomy" id="412755"/>
    <lineage>
        <taxon>unclassified sequences</taxon>
        <taxon>metagenomes</taxon>
        <taxon>ecological metagenomes</taxon>
    </lineage>
</organism>
<reference evidence="2" key="1">
    <citation type="journal article" date="2014" name="Front. Microbiol.">
        <title>High frequency of phylogenetically diverse reductive dehalogenase-homologous genes in deep subseafloor sedimentary metagenomes.</title>
        <authorList>
            <person name="Kawai M."/>
            <person name="Futagami T."/>
            <person name="Toyoda A."/>
            <person name="Takaki Y."/>
            <person name="Nishi S."/>
            <person name="Hori S."/>
            <person name="Arai W."/>
            <person name="Tsubouchi T."/>
            <person name="Morono Y."/>
            <person name="Uchiyama I."/>
            <person name="Ito T."/>
            <person name="Fujiyama A."/>
            <person name="Inagaki F."/>
            <person name="Takami H."/>
        </authorList>
    </citation>
    <scope>NUCLEOTIDE SEQUENCE</scope>
    <source>
        <strain evidence="2">Expedition CK06-06</strain>
    </source>
</reference>
<dbReference type="GO" id="GO:0055085">
    <property type="term" value="P:transmembrane transport"/>
    <property type="evidence" value="ECO:0007669"/>
    <property type="project" value="InterPro"/>
</dbReference>
<proteinExistence type="predicted"/>
<accession>X1MYQ2</accession>
<dbReference type="EMBL" id="BARV01017108">
    <property type="protein sequence ID" value="GAI19785.1"/>
    <property type="molecule type" value="Genomic_DNA"/>
</dbReference>
<dbReference type="InterPro" id="IPR038404">
    <property type="entry name" value="TRAP_DctP_sf"/>
</dbReference>
<evidence type="ECO:0000313" key="2">
    <source>
        <dbReference type="EMBL" id="GAI19785.1"/>
    </source>
</evidence>
<dbReference type="Pfam" id="PF03480">
    <property type="entry name" value="DctP"/>
    <property type="match status" value="1"/>
</dbReference>
<dbReference type="PANTHER" id="PTHR33376:SF4">
    <property type="entry name" value="SIALIC ACID-BINDING PERIPLASMIC PROTEIN SIAP"/>
    <property type="match status" value="1"/>
</dbReference>